<dbReference type="Proteomes" id="UP001207468">
    <property type="component" value="Unassembled WGS sequence"/>
</dbReference>
<evidence type="ECO:0000313" key="1">
    <source>
        <dbReference type="EMBL" id="KAI9432563.1"/>
    </source>
</evidence>
<gene>
    <name evidence="1" type="ORF">F5148DRAFT_1295703</name>
</gene>
<comment type="caution">
    <text evidence="1">The sequence shown here is derived from an EMBL/GenBank/DDBJ whole genome shotgun (WGS) entry which is preliminary data.</text>
</comment>
<dbReference type="EMBL" id="JAGFNK010001315">
    <property type="protein sequence ID" value="KAI9432563.1"/>
    <property type="molecule type" value="Genomic_DNA"/>
</dbReference>
<sequence length="809" mass="88773">MAISCGIIVANLYYNQALLADIALSLHIPQKATGLIPMLTQLGYASGMLFIVPIIDMTENKRLMLIMLSLSTLSLVGMSLVSSITPLNILSYCLGLTSVAPQMLIPMAASYANDKNRGKVIGFVMTGLLSGILLSRTVAGMLGQHFGWHAPFMVAAVLNALVALLLAARLPQHHGTHNENYAKLLRSLVHIVKTYPKLRKSSLIIFFSFGLFTMIWAILSFYLSAPPFNFPTGVIGLFSILAIGGAAAANISGRYADKKGANFTLNIGIICLAIGYLVLLVFPNAVWVVILSIFLIDFGHQTNHISNQSVILSLSAAARGRMNTIYMAFMFTGGALGSIMANYAWSMGGINGFAFTVAFHYIYPPLSIGLGVNMVIMEGLYLKTGNKIYEQMAKFFTKIFALIFGIGVATGIVMEFEFGTNWATYSKYVGDVFGSALAAEGIFAFALESGFLGVLLFGWKRVSPRVHFFATVMVTLGSMFSAIWIVVANSWQQTPAGYHIVGQGLNARAEITDFWAMVFNPSSVERVTHVWIGSFLAGSFLVISIASYYLLKNKHIDFARKAFGIGLVVALLSAYAQLFSGHKSADVVAVYQPAKLAAMEGHFDSSAPASMYLFGYVDKKNEVTHGVSIPGGLSFLTHYDFHAPVAGLKSFKPENRPTSPNIVFQSYHIMIAIGMFLILLTTVGAWLLWKKKLFEKRWLLLVFTWSVLLPQIGNQVGWYTAETGRQPWVVYGLLRTSHALSQAVTAGQVIFSLILFTFVYLLLFILFIFLLNRKIQHGPAIYGNDDVDDDPEELHSPRLEEMAENFKTI</sequence>
<accession>A0ACC0TRZ4</accession>
<keyword evidence="2" id="KW-1185">Reference proteome</keyword>
<evidence type="ECO:0000313" key="2">
    <source>
        <dbReference type="Proteomes" id="UP001207468"/>
    </source>
</evidence>
<proteinExistence type="predicted"/>
<protein>
    <submittedName>
        <fullName evidence="1">Bacterial cytochrome ubiquinol oxidase-domain-containing protein</fullName>
    </submittedName>
</protein>
<organism evidence="1 2">
    <name type="scientific">Russula earlei</name>
    <dbReference type="NCBI Taxonomy" id="71964"/>
    <lineage>
        <taxon>Eukaryota</taxon>
        <taxon>Fungi</taxon>
        <taxon>Dikarya</taxon>
        <taxon>Basidiomycota</taxon>
        <taxon>Agaricomycotina</taxon>
        <taxon>Agaricomycetes</taxon>
        <taxon>Russulales</taxon>
        <taxon>Russulaceae</taxon>
        <taxon>Russula</taxon>
    </lineage>
</organism>
<name>A0ACC0TRZ4_9AGAM</name>
<reference evidence="1" key="1">
    <citation type="submission" date="2021-03" db="EMBL/GenBank/DDBJ databases">
        <title>Evolutionary priming and transition to the ectomycorrhizal habit in an iconic lineage of mushroom-forming fungi: is preadaptation a requirement?</title>
        <authorList>
            <consortium name="DOE Joint Genome Institute"/>
            <person name="Looney B.P."/>
            <person name="Miyauchi S."/>
            <person name="Morin E."/>
            <person name="Drula E."/>
            <person name="Courty P.E."/>
            <person name="Chicoki N."/>
            <person name="Fauchery L."/>
            <person name="Kohler A."/>
            <person name="Kuo A."/>
            <person name="LaButti K."/>
            <person name="Pangilinan J."/>
            <person name="Lipzen A."/>
            <person name="Riley R."/>
            <person name="Andreopoulos W."/>
            <person name="He G."/>
            <person name="Johnson J."/>
            <person name="Barry K.W."/>
            <person name="Grigoriev I.V."/>
            <person name="Nagy L."/>
            <person name="Hibbett D."/>
            <person name="Henrissat B."/>
            <person name="Matheny P.B."/>
            <person name="Labbe J."/>
            <person name="Martin A.F."/>
        </authorList>
    </citation>
    <scope>NUCLEOTIDE SEQUENCE</scope>
    <source>
        <strain evidence="1">BPL698</strain>
    </source>
</reference>